<evidence type="ECO:0000256" key="3">
    <source>
        <dbReference type="ARBA" id="ARBA00023180"/>
    </source>
</evidence>
<sequence length="200" mass="22743">MHVGTRPPISEHDLIIPENFSLGIARYTCGSPFIAPPSKFDADNGRRHLQALVTWKIKCLYSLVVRSTTHSYCISLSAFYSDTIQDCAECGIGESFPLPLSPPVVRYTLHRSPIRVHWHVKTSYKGHWRAKVTIWNFNNVKNYSHWNLCGATSEPRKCCTDDTGFFWGSTFYNDVLLQAGDNGVVQTEILLVKDLRIFTF</sequence>
<proteinExistence type="inferred from homology"/>
<dbReference type="Proteomes" id="UP000655225">
    <property type="component" value="Unassembled WGS sequence"/>
</dbReference>
<name>A0A835CYN2_TETSI</name>
<keyword evidence="3" id="KW-0325">Glycoprotein</keyword>
<evidence type="ECO:0000313" key="5">
    <source>
        <dbReference type="EMBL" id="KAF8377022.1"/>
    </source>
</evidence>
<dbReference type="GO" id="GO:0052324">
    <property type="term" value="P:plant-type cell wall cellulose biosynthetic process"/>
    <property type="evidence" value="ECO:0007669"/>
    <property type="project" value="TreeGrafter"/>
</dbReference>
<comment type="caution">
    <text evidence="5">The sequence shown here is derived from an EMBL/GenBank/DDBJ whole genome shotgun (WGS) entry which is preliminary data.</text>
</comment>
<evidence type="ECO:0000313" key="6">
    <source>
        <dbReference type="Proteomes" id="UP000655225"/>
    </source>
</evidence>
<keyword evidence="6" id="KW-1185">Reference proteome</keyword>
<dbReference type="EMBL" id="JABCRI010000024">
    <property type="protein sequence ID" value="KAF8377022.1"/>
    <property type="molecule type" value="Genomic_DNA"/>
</dbReference>
<dbReference type="Pfam" id="PF04833">
    <property type="entry name" value="COBRA"/>
    <property type="match status" value="1"/>
</dbReference>
<dbReference type="GO" id="GO:0010215">
    <property type="term" value="P:cellulose microfibril organization"/>
    <property type="evidence" value="ECO:0007669"/>
    <property type="project" value="InterPro"/>
</dbReference>
<dbReference type="PANTHER" id="PTHR31673:SF30">
    <property type="entry name" value="COBRA-LIKE PROTEIN 6"/>
    <property type="match status" value="1"/>
</dbReference>
<evidence type="ECO:0000259" key="4">
    <source>
        <dbReference type="Pfam" id="PF25079"/>
    </source>
</evidence>
<accession>A0A835CYN2</accession>
<dbReference type="OMA" id="THSYCIS"/>
<keyword evidence="2" id="KW-0732">Signal</keyword>
<evidence type="ECO:0000256" key="1">
    <source>
        <dbReference type="ARBA" id="ARBA00005507"/>
    </source>
</evidence>
<dbReference type="AlphaFoldDB" id="A0A835CYN2"/>
<dbReference type="InterPro" id="IPR056900">
    <property type="entry name" value="COB_C"/>
</dbReference>
<dbReference type="Pfam" id="PF25079">
    <property type="entry name" value="COB_C"/>
    <property type="match status" value="1"/>
</dbReference>
<protein>
    <recommendedName>
        <fullName evidence="4">COBRA C-terminal domain-containing protein</fullName>
    </recommendedName>
</protein>
<feature type="domain" description="COBRA C-terminal" evidence="4">
    <location>
        <begin position="111"/>
        <end position="148"/>
    </location>
</feature>
<evidence type="ECO:0000256" key="2">
    <source>
        <dbReference type="ARBA" id="ARBA00022729"/>
    </source>
</evidence>
<organism evidence="5 6">
    <name type="scientific">Tetracentron sinense</name>
    <name type="common">Spur-leaf</name>
    <dbReference type="NCBI Taxonomy" id="13715"/>
    <lineage>
        <taxon>Eukaryota</taxon>
        <taxon>Viridiplantae</taxon>
        <taxon>Streptophyta</taxon>
        <taxon>Embryophyta</taxon>
        <taxon>Tracheophyta</taxon>
        <taxon>Spermatophyta</taxon>
        <taxon>Magnoliopsida</taxon>
        <taxon>Trochodendrales</taxon>
        <taxon>Trochodendraceae</taxon>
        <taxon>Tetracentron</taxon>
    </lineage>
</organism>
<dbReference type="GO" id="GO:0005886">
    <property type="term" value="C:plasma membrane"/>
    <property type="evidence" value="ECO:0007669"/>
    <property type="project" value="TreeGrafter"/>
</dbReference>
<comment type="similarity">
    <text evidence="1">Belongs to the COBRA family.</text>
</comment>
<gene>
    <name evidence="5" type="ORF">HHK36_030394</name>
</gene>
<dbReference type="PANTHER" id="PTHR31673">
    <property type="entry name" value="PROTEIN COBRA"/>
    <property type="match status" value="1"/>
</dbReference>
<reference evidence="5 6" key="1">
    <citation type="submission" date="2020-04" db="EMBL/GenBank/DDBJ databases">
        <title>Plant Genome Project.</title>
        <authorList>
            <person name="Zhang R.-G."/>
        </authorList>
    </citation>
    <scope>NUCLEOTIDE SEQUENCE [LARGE SCALE GENOMIC DNA]</scope>
    <source>
        <strain evidence="5">YNK0</strain>
        <tissue evidence="5">Leaf</tissue>
    </source>
</reference>
<dbReference type="InterPro" id="IPR006918">
    <property type="entry name" value="COBRA_pln"/>
</dbReference>